<evidence type="ECO:0000313" key="2">
    <source>
        <dbReference type="Proteomes" id="UP000002429"/>
    </source>
</evidence>
<sequence length="86" mass="9506">MHHKIGICNACLQEQNIHNAERVDSRSFDAPLKGENDAYQDPVADTDLRRCSGGLRTKGKRRTCAGRGHRGTSTGRCARGYCGHHQ</sequence>
<gene>
    <name evidence="1" type="ordered locus">Rmet_6695</name>
</gene>
<dbReference type="AlphaFoldDB" id="D3DYA8"/>
<dbReference type="Proteomes" id="UP000002429">
    <property type="component" value="Plasmid megaplasmid"/>
</dbReference>
<accession>D3DYA8</accession>
<evidence type="ECO:0000313" key="1">
    <source>
        <dbReference type="EMBL" id="ADC45278.1"/>
    </source>
</evidence>
<dbReference type="EMBL" id="CP000353">
    <property type="protein sequence ID" value="ADC45278.1"/>
    <property type="molecule type" value="Genomic_DNA"/>
</dbReference>
<geneLocation type="plasmid" evidence="1 2">
    <name>megaplasmid</name>
</geneLocation>
<name>D3DYA8_CUPMC</name>
<organism evidence="1 2">
    <name type="scientific">Cupriavidus metallidurans (strain ATCC 43123 / DSM 2839 / NBRC 102507 / CH34)</name>
    <name type="common">Ralstonia metallidurans</name>
    <dbReference type="NCBI Taxonomy" id="266264"/>
    <lineage>
        <taxon>Bacteria</taxon>
        <taxon>Pseudomonadati</taxon>
        <taxon>Pseudomonadota</taxon>
        <taxon>Betaproteobacteria</taxon>
        <taxon>Burkholderiales</taxon>
        <taxon>Burkholderiaceae</taxon>
        <taxon>Cupriavidus</taxon>
    </lineage>
</organism>
<keyword evidence="2" id="KW-1185">Reference proteome</keyword>
<proteinExistence type="predicted"/>
<dbReference type="KEGG" id="rme:Rmet_6695"/>
<keyword evidence="1" id="KW-0614">Plasmid</keyword>
<dbReference type="HOGENOM" id="CLU_2495634_0_0_4"/>
<protein>
    <submittedName>
        <fullName evidence="1">Uncharacterized protein</fullName>
    </submittedName>
</protein>
<reference evidence="2" key="1">
    <citation type="journal article" date="2010" name="PLoS ONE">
        <title>The complete genome sequence of Cupriavidus metallidurans strain CH34, a master survivalist in harsh and anthropogenic environments.</title>
        <authorList>
            <person name="Janssen P.J."/>
            <person name="Van Houdt R."/>
            <person name="Moors H."/>
            <person name="Monsieurs P."/>
            <person name="Morin N."/>
            <person name="Michaux A."/>
            <person name="Benotmane M.A."/>
            <person name="Leys N."/>
            <person name="Vallaeys T."/>
            <person name="Lapidus A."/>
            <person name="Monchy S."/>
            <person name="Medigue C."/>
            <person name="Taghavi S."/>
            <person name="McCorkle S."/>
            <person name="Dunn J."/>
            <person name="van der Lelie D."/>
            <person name="Mergeay M."/>
        </authorList>
    </citation>
    <scope>NUCLEOTIDE SEQUENCE [LARGE SCALE GENOMIC DNA]</scope>
    <source>
        <strain evidence="2">ATCC 43123 / DSM 2839 / NBRC 102507 / CH34</strain>
    </source>
</reference>